<dbReference type="NCBIfam" id="TIGR03707">
    <property type="entry name" value="PPK2_P_aer"/>
    <property type="match status" value="1"/>
</dbReference>
<organism evidence="6 7">
    <name type="scientific">Saccharopolyspora phatthalungensis</name>
    <dbReference type="NCBI Taxonomy" id="664693"/>
    <lineage>
        <taxon>Bacteria</taxon>
        <taxon>Bacillati</taxon>
        <taxon>Actinomycetota</taxon>
        <taxon>Actinomycetes</taxon>
        <taxon>Pseudonocardiales</taxon>
        <taxon>Pseudonocardiaceae</taxon>
        <taxon>Saccharopolyspora</taxon>
    </lineage>
</organism>
<dbReference type="InterPro" id="IPR027417">
    <property type="entry name" value="P-loop_NTPase"/>
</dbReference>
<evidence type="ECO:0000256" key="4">
    <source>
        <dbReference type="RuleBase" id="RU369062"/>
    </source>
</evidence>
<proteinExistence type="inferred from homology"/>
<dbReference type="Proteomes" id="UP000584374">
    <property type="component" value="Unassembled WGS sequence"/>
</dbReference>
<reference evidence="6 7" key="1">
    <citation type="submission" date="2020-08" db="EMBL/GenBank/DDBJ databases">
        <title>Sequencing the genomes of 1000 actinobacteria strains.</title>
        <authorList>
            <person name="Klenk H.-P."/>
        </authorList>
    </citation>
    <scope>NUCLEOTIDE SEQUENCE [LARGE SCALE GENOMIC DNA]</scope>
    <source>
        <strain evidence="6 7">DSM 45584</strain>
    </source>
</reference>
<evidence type="ECO:0000313" key="6">
    <source>
        <dbReference type="EMBL" id="MBB5157555.1"/>
    </source>
</evidence>
<evidence type="ECO:0000256" key="1">
    <source>
        <dbReference type="ARBA" id="ARBA00009924"/>
    </source>
</evidence>
<dbReference type="RefSeq" id="WP_184728446.1">
    <property type="nucleotide sequence ID" value="NZ_JACHIW010000001.1"/>
</dbReference>
<evidence type="ECO:0000313" key="7">
    <source>
        <dbReference type="Proteomes" id="UP000584374"/>
    </source>
</evidence>
<dbReference type="Gene3D" id="3.40.50.300">
    <property type="entry name" value="P-loop containing nucleotide triphosphate hydrolases"/>
    <property type="match status" value="1"/>
</dbReference>
<sequence>MLGGESVERAEETSVEVRRRLPRRVYERELFQLQAELVKLQEWVRAEGARLVVVFEGRDAAGKGSTIKRVAEYLNPRVARIVALPAPSERARSQWYFQRYVEQLPAAGEMVLFDRSWYNRAGVEYVMGFCTQREYRLFLRQCPVFERLLVEDGLLLRKYWFSISQVEQERRLRKRVDDPMRRWKLSPIDLESVSRWQEYSRARDEMLAATDTPEAPWYLVESEDKRRGRINMIAHLLSSVPYYEVPRPQVDLPARQQPGDYERPSRENYTYVPDHAASL</sequence>
<comment type="subunit">
    <text evidence="4">Homotetramer.</text>
</comment>
<keyword evidence="3 4" id="KW-0418">Kinase</keyword>
<accession>A0A840QGB0</accession>
<comment type="similarity">
    <text evidence="1 4">Belongs to the polyphosphate kinase 2 (PPK2) family. Class I subfamily.</text>
</comment>
<keyword evidence="2 4" id="KW-0808">Transferase</keyword>
<dbReference type="EC" id="2.7.4.-" evidence="4"/>
<dbReference type="GO" id="GO:0006793">
    <property type="term" value="P:phosphorus metabolic process"/>
    <property type="evidence" value="ECO:0007669"/>
    <property type="project" value="InterPro"/>
</dbReference>
<dbReference type="Pfam" id="PF03976">
    <property type="entry name" value="PPK2"/>
    <property type="match status" value="1"/>
</dbReference>
<dbReference type="PANTHER" id="PTHR34383:SF1">
    <property type="entry name" value="ADP-POLYPHOSPHATE PHOSPHOTRANSFERASE"/>
    <property type="match status" value="1"/>
</dbReference>
<evidence type="ECO:0000259" key="5">
    <source>
        <dbReference type="Pfam" id="PF03976"/>
    </source>
</evidence>
<dbReference type="InterPro" id="IPR016898">
    <property type="entry name" value="Polyphosphate_phosphotransfera"/>
</dbReference>
<evidence type="ECO:0000256" key="3">
    <source>
        <dbReference type="ARBA" id="ARBA00022777"/>
    </source>
</evidence>
<protein>
    <recommendedName>
        <fullName evidence="4">ADP/GDP-polyphosphate phosphotransferase</fullName>
        <ecNumber evidence="4">2.7.4.-</ecNumber>
    </recommendedName>
    <alternativeName>
        <fullName evidence="4">Polyphosphate kinase PPK2</fullName>
    </alternativeName>
</protein>
<keyword evidence="7" id="KW-1185">Reference proteome</keyword>
<comment type="function">
    <text evidence="4">Uses inorganic polyphosphate (polyP) as a donor to convert GDP to GTP or ADP to ATP.</text>
</comment>
<dbReference type="InterPro" id="IPR022486">
    <property type="entry name" value="PPK2_PA0141"/>
</dbReference>
<dbReference type="GO" id="GO:0008976">
    <property type="term" value="F:polyphosphate kinase activity"/>
    <property type="evidence" value="ECO:0007669"/>
    <property type="project" value="UniProtKB-UniRule"/>
</dbReference>
<dbReference type="PANTHER" id="PTHR34383">
    <property type="entry name" value="POLYPHOSPHATE:AMP PHOSPHOTRANSFERASE-RELATED"/>
    <property type="match status" value="1"/>
</dbReference>
<feature type="domain" description="Polyphosphate kinase-2-related" evidence="5">
    <location>
        <begin position="23"/>
        <end position="245"/>
    </location>
</feature>
<evidence type="ECO:0000256" key="2">
    <source>
        <dbReference type="ARBA" id="ARBA00022679"/>
    </source>
</evidence>
<dbReference type="InterPro" id="IPR022488">
    <property type="entry name" value="PPK2-related"/>
</dbReference>
<name>A0A840QGB0_9PSEU</name>
<comment type="caution">
    <text evidence="6">The sequence shown here is derived from an EMBL/GenBank/DDBJ whole genome shotgun (WGS) entry which is preliminary data.</text>
</comment>
<dbReference type="AlphaFoldDB" id="A0A840QGB0"/>
<dbReference type="SUPFAM" id="SSF52540">
    <property type="entry name" value="P-loop containing nucleoside triphosphate hydrolases"/>
    <property type="match status" value="1"/>
</dbReference>
<dbReference type="PIRSF" id="PIRSF028756">
    <property type="entry name" value="PPK2_prd"/>
    <property type="match status" value="1"/>
</dbReference>
<gene>
    <name evidence="6" type="ORF">BJ970_005089</name>
</gene>
<dbReference type="EMBL" id="JACHIW010000001">
    <property type="protein sequence ID" value="MBB5157555.1"/>
    <property type="molecule type" value="Genomic_DNA"/>
</dbReference>